<dbReference type="Gene3D" id="3.60.110.10">
    <property type="entry name" value="Carbon-nitrogen hydrolase"/>
    <property type="match status" value="1"/>
</dbReference>
<dbReference type="CDD" id="cd07571">
    <property type="entry name" value="ALP_N-acyl_transferase"/>
    <property type="match status" value="1"/>
</dbReference>
<evidence type="ECO:0000256" key="6">
    <source>
        <dbReference type="ARBA" id="ARBA00023136"/>
    </source>
</evidence>
<dbReference type="EMBL" id="CAFAAS010000003">
    <property type="protein sequence ID" value="CAB4799042.1"/>
    <property type="molecule type" value="Genomic_DNA"/>
</dbReference>
<evidence type="ECO:0000259" key="9">
    <source>
        <dbReference type="PROSITE" id="PS50263"/>
    </source>
</evidence>
<dbReference type="Pfam" id="PF20154">
    <property type="entry name" value="LNT_N"/>
    <property type="match status" value="1"/>
</dbReference>
<dbReference type="EMBL" id="CAFBMU010000003">
    <property type="protein sequence ID" value="CAB4917822.1"/>
    <property type="molecule type" value="Genomic_DNA"/>
</dbReference>
<sequence>MVNTLLTVLAGALLSAGFAPLSLWWAVPIALALHMYCVNRCARPFLNVFIFAFTVNAIALHWTSIYVGSTPWIILAIGQGLLFTPLGLAKRFGIAYYPIFFIVLEEIRGQFPFGGFGWLRLAYTQADAPYRSIAAVGGAVALSATTLLIALCIFALSQSRLSFFPILPLLITLIPIHAQLQGSSNVLMIQGDVPQIGLDFNARATAVFFNHVAATKAALAEGGKVDFILWPENAVDVDPFTNTQVRATLDSFTYPMIIGAVIGSNGKLQNASIMWSKGGQEVYVKQHLTPFGEYIPLRSLAAEISPLAVSVEDFSPGTTSKIFTIKEARIAPVICFELLDDRLLSNAGKNSNLIVVQTNSATFGKSPESLQQLAISRVRAIEHQRNILSVSTTGVSAVIDYKGNVDNQTRMHESAHIFTSTALINSQSPRDRAGNWALVGVLIWLLIICAGPLRRYY</sequence>
<protein>
    <submittedName>
        <fullName evidence="12">Unannotated protein</fullName>
    </submittedName>
</protein>
<evidence type="ECO:0000256" key="3">
    <source>
        <dbReference type="ARBA" id="ARBA00022679"/>
    </source>
</evidence>
<dbReference type="NCBIfam" id="TIGR00546">
    <property type="entry name" value="lnt"/>
    <property type="match status" value="1"/>
</dbReference>
<reference evidence="12" key="1">
    <citation type="submission" date="2020-05" db="EMBL/GenBank/DDBJ databases">
        <authorList>
            <person name="Chiriac C."/>
            <person name="Salcher M."/>
            <person name="Ghai R."/>
            <person name="Kavagutti S V."/>
        </authorList>
    </citation>
    <scope>NUCLEOTIDE SEQUENCE</scope>
</reference>
<evidence type="ECO:0000313" key="11">
    <source>
        <dbReference type="EMBL" id="CAB4799042.1"/>
    </source>
</evidence>
<evidence type="ECO:0000256" key="1">
    <source>
        <dbReference type="ARBA" id="ARBA00004651"/>
    </source>
</evidence>
<evidence type="ECO:0000313" key="14">
    <source>
        <dbReference type="EMBL" id="CAB5156600.1"/>
    </source>
</evidence>
<evidence type="ECO:0000313" key="12">
    <source>
        <dbReference type="EMBL" id="CAB4917822.1"/>
    </source>
</evidence>
<feature type="transmembrane region" description="Helical" evidence="8">
    <location>
        <begin position="45"/>
        <end position="63"/>
    </location>
</feature>
<dbReference type="AlphaFoldDB" id="A0A6J7HDZ0"/>
<dbReference type="PANTHER" id="PTHR38686:SF1">
    <property type="entry name" value="APOLIPOPROTEIN N-ACYLTRANSFERASE"/>
    <property type="match status" value="1"/>
</dbReference>
<dbReference type="InterPro" id="IPR045378">
    <property type="entry name" value="LNT_N"/>
</dbReference>
<dbReference type="GO" id="GO:0005886">
    <property type="term" value="C:plasma membrane"/>
    <property type="evidence" value="ECO:0007669"/>
    <property type="project" value="UniProtKB-SubCell"/>
</dbReference>
<keyword evidence="2" id="KW-1003">Cell membrane</keyword>
<feature type="transmembrane region" description="Helical" evidence="8">
    <location>
        <begin position="69"/>
        <end position="88"/>
    </location>
</feature>
<proteinExistence type="inferred from homology"/>
<keyword evidence="6 8" id="KW-0472">Membrane</keyword>
<comment type="subcellular location">
    <subcellularLocation>
        <location evidence="1">Cell membrane</location>
        <topology evidence="1">Multi-pass membrane protein</topology>
    </subcellularLocation>
</comment>
<evidence type="ECO:0000313" key="10">
    <source>
        <dbReference type="EMBL" id="CAB4706138.1"/>
    </source>
</evidence>
<feature type="transmembrane region" description="Helical" evidence="8">
    <location>
        <begin position="433"/>
        <end position="453"/>
    </location>
</feature>
<feature type="transmembrane region" description="Helical" evidence="8">
    <location>
        <begin position="163"/>
        <end position="180"/>
    </location>
</feature>
<keyword evidence="3" id="KW-0808">Transferase</keyword>
<organism evidence="12">
    <name type="scientific">freshwater metagenome</name>
    <dbReference type="NCBI Taxonomy" id="449393"/>
    <lineage>
        <taxon>unclassified sequences</taxon>
        <taxon>metagenomes</taxon>
        <taxon>ecological metagenomes</taxon>
    </lineage>
</organism>
<dbReference type="EMBL" id="CAEZYE010000015">
    <property type="protein sequence ID" value="CAB4706138.1"/>
    <property type="molecule type" value="Genomic_DNA"/>
</dbReference>
<dbReference type="EMBL" id="CAFBRZ010000060">
    <property type="protein sequence ID" value="CAB5156600.1"/>
    <property type="molecule type" value="Genomic_DNA"/>
</dbReference>
<feature type="transmembrane region" description="Helical" evidence="8">
    <location>
        <begin position="133"/>
        <end position="156"/>
    </location>
</feature>
<name>A0A6J7HDZ0_9ZZZZ</name>
<dbReference type="HAMAP" id="MF_01148">
    <property type="entry name" value="Lnt"/>
    <property type="match status" value="1"/>
</dbReference>
<dbReference type="GO" id="GO:0016410">
    <property type="term" value="F:N-acyltransferase activity"/>
    <property type="evidence" value="ECO:0007669"/>
    <property type="project" value="InterPro"/>
</dbReference>
<keyword evidence="5 8" id="KW-1133">Transmembrane helix</keyword>
<gene>
    <name evidence="10" type="ORF">UFOPK2655_00433</name>
    <name evidence="11" type="ORF">UFOPK3077_00396</name>
    <name evidence="12" type="ORF">UFOPK3667_00494</name>
    <name evidence="13" type="ORF">UFOPK3903_00224</name>
    <name evidence="14" type="ORF">UFOPK4444_01010</name>
</gene>
<dbReference type="PANTHER" id="PTHR38686">
    <property type="entry name" value="APOLIPOPROTEIN N-ACYLTRANSFERASE"/>
    <property type="match status" value="1"/>
</dbReference>
<dbReference type="EMBL" id="CAFBOD010000002">
    <property type="protein sequence ID" value="CAB4969244.1"/>
    <property type="molecule type" value="Genomic_DNA"/>
</dbReference>
<accession>A0A6J7HDZ0</accession>
<evidence type="ECO:0000256" key="2">
    <source>
        <dbReference type="ARBA" id="ARBA00022475"/>
    </source>
</evidence>
<evidence type="ECO:0000313" key="13">
    <source>
        <dbReference type="EMBL" id="CAB4969244.1"/>
    </source>
</evidence>
<evidence type="ECO:0000256" key="7">
    <source>
        <dbReference type="ARBA" id="ARBA00023315"/>
    </source>
</evidence>
<dbReference type="Pfam" id="PF00795">
    <property type="entry name" value="CN_hydrolase"/>
    <property type="match status" value="1"/>
</dbReference>
<feature type="transmembrane region" description="Helical" evidence="8">
    <location>
        <begin position="6"/>
        <end position="33"/>
    </location>
</feature>
<dbReference type="PROSITE" id="PS50263">
    <property type="entry name" value="CN_HYDROLASE"/>
    <property type="match status" value="1"/>
</dbReference>
<evidence type="ECO:0000256" key="8">
    <source>
        <dbReference type="SAM" id="Phobius"/>
    </source>
</evidence>
<dbReference type="SUPFAM" id="SSF56317">
    <property type="entry name" value="Carbon-nitrogen hydrolase"/>
    <property type="match status" value="1"/>
</dbReference>
<dbReference type="InterPro" id="IPR036526">
    <property type="entry name" value="C-N_Hydrolase_sf"/>
</dbReference>
<evidence type="ECO:0000256" key="5">
    <source>
        <dbReference type="ARBA" id="ARBA00022989"/>
    </source>
</evidence>
<dbReference type="InterPro" id="IPR004563">
    <property type="entry name" value="Apolipo_AcylTrfase"/>
</dbReference>
<keyword evidence="7" id="KW-0012">Acyltransferase</keyword>
<keyword evidence="4 8" id="KW-0812">Transmembrane</keyword>
<evidence type="ECO:0000256" key="4">
    <source>
        <dbReference type="ARBA" id="ARBA00022692"/>
    </source>
</evidence>
<feature type="transmembrane region" description="Helical" evidence="8">
    <location>
        <begin position="95"/>
        <end position="113"/>
    </location>
</feature>
<feature type="domain" description="CN hydrolase" evidence="9">
    <location>
        <begin position="189"/>
        <end position="426"/>
    </location>
</feature>
<dbReference type="InterPro" id="IPR003010">
    <property type="entry name" value="C-N_Hydrolase"/>
</dbReference>
<dbReference type="GO" id="GO:0042158">
    <property type="term" value="P:lipoprotein biosynthetic process"/>
    <property type="evidence" value="ECO:0007669"/>
    <property type="project" value="InterPro"/>
</dbReference>